<evidence type="ECO:0000256" key="3">
    <source>
        <dbReference type="ARBA" id="ARBA00023326"/>
    </source>
</evidence>
<dbReference type="InterPro" id="IPR013783">
    <property type="entry name" value="Ig-like_fold"/>
</dbReference>
<evidence type="ECO:0000313" key="6">
    <source>
        <dbReference type="EMBL" id="MBF4769001.1"/>
    </source>
</evidence>
<dbReference type="Proteomes" id="UP000660668">
    <property type="component" value="Unassembled WGS sequence"/>
</dbReference>
<keyword evidence="3" id="KW-0624">Polysaccharide degradation</keyword>
<dbReference type="GO" id="GO:0016798">
    <property type="term" value="F:hydrolase activity, acting on glycosyl bonds"/>
    <property type="evidence" value="ECO:0007669"/>
    <property type="project" value="UniProtKB-KW"/>
</dbReference>
<dbReference type="InterPro" id="IPR036116">
    <property type="entry name" value="FN3_sf"/>
</dbReference>
<keyword evidence="2" id="KW-0326">Glycosidase</keyword>
<reference evidence="6" key="1">
    <citation type="submission" date="2020-11" db="EMBL/GenBank/DDBJ databases">
        <title>Nocardioides cynanchi sp. nov., isolated from soil of rhizosphere of Cynanchum wilfordii.</title>
        <authorList>
            <person name="Lee J.-S."/>
            <person name="Suh M.K."/>
            <person name="Kim J.-S."/>
        </authorList>
    </citation>
    <scope>NUCLEOTIDE SEQUENCE</scope>
    <source>
        <strain evidence="6">KCTC 19276</strain>
    </source>
</reference>
<evidence type="ECO:0000259" key="5">
    <source>
        <dbReference type="Pfam" id="PF13205"/>
    </source>
</evidence>
<keyword evidence="1 4" id="KW-0732">Signal</keyword>
<proteinExistence type="predicted"/>
<evidence type="ECO:0000313" key="7">
    <source>
        <dbReference type="Proteomes" id="UP000660668"/>
    </source>
</evidence>
<name>A0A930YHT8_9ACTN</name>
<evidence type="ECO:0000256" key="2">
    <source>
        <dbReference type="ARBA" id="ARBA00023295"/>
    </source>
</evidence>
<feature type="chain" id="PRO_5038679155" evidence="4">
    <location>
        <begin position="29"/>
        <end position="957"/>
    </location>
</feature>
<keyword evidence="2" id="KW-0378">Hydrolase</keyword>
<sequence length="957" mass="103220">MHMHRPNLRSIAVTATVLGLTASGVAITASPASAVSAPSSPTSEVRNSSTVILSWAAVRNADAYEVQVDSSSSFSSPDYTAKTVNVRVVPSKNLIPGENFWRVRAVDGSERSAWSEGAFDIAPVTVPVVLAPADGLELDQPDRPPLLQWTPSQGATSYTVLVDADSDMIGAKSYTTKTTSLVLPDPLTVGDWFWSVTASKGSGLVSLPSDVSSFLINPIALPTLTSPDDSVTTAIEDVTLDWEPVPGARSYDLQIATDDGFNNITHEAEGIFGTRYSPKVTVHNDQFFWRVRAVDLAGQQTPWTESRFAFQRQWLDKPSYVYPQGTEASPGAINTSRQFYEWTPVQHATYYELYTASDPFFNTNVDVCKTAGTTYAPRSASDCGYKSSGTTYWAVRPMDKPYPGDGVPGTISASDTRAFVWTDPGADGGTFVIGSVPDNLEVSVSGVALGDTSKACRTTFCDNVPATPVFAWDPVPGATSYRVWVALDENFTFKAMGNTSYLATSNTMAALCYDCSDDVPTLEESTAGSAYYWYVQACGPGGCGLSPVSQDPPLPGVKSFRKKSPQITGLDASNLAGTDITFAWDDYITNNDVVDLWRSQRGTQSARTYYVQVDNDPSFASPIDTANVDQTTYTAYDKLYPEGTYFWRVQARDADDNGLTWSDVKSFVKQTPAVTLSSPVDNVLVPGTHPFRWDPQAFAASYTIEVYKNNDLTFSVANRLFSANAKVPAYTPASPVPASDQPYVWRVRRIDTDGNPGPWSATGTFRSSGEAANLLSPPASSWVPTKTSFFEWSEVPGAASYSLNVSGTKTAKFSTVATAYAYSSGWPTGAYSWNVTAYDGAGKALSVSATRQFSVDATAPTVKRVGPSPLRAGSTLKIAFSERVQGVSNTSMKLFRLNGTKKIRIKAKVKVLNAGKNAALDPIGSLKPGSYLLVFVANRIKDLHGNFLAATEIKLKR</sequence>
<gene>
    <name evidence="6" type="ORF">ISU10_14635</name>
</gene>
<dbReference type="CDD" id="cd00063">
    <property type="entry name" value="FN3"/>
    <property type="match status" value="1"/>
</dbReference>
<dbReference type="Gene3D" id="2.60.40.10">
    <property type="entry name" value="Immunoglobulins"/>
    <property type="match status" value="8"/>
</dbReference>
<dbReference type="AlphaFoldDB" id="A0A930YHT8"/>
<dbReference type="SUPFAM" id="SSF49265">
    <property type="entry name" value="Fibronectin type III"/>
    <property type="match status" value="1"/>
</dbReference>
<dbReference type="InterPro" id="IPR032812">
    <property type="entry name" value="SbsA_Ig"/>
</dbReference>
<keyword evidence="7" id="KW-1185">Reference proteome</keyword>
<feature type="signal peptide" evidence="4">
    <location>
        <begin position="1"/>
        <end position="28"/>
    </location>
</feature>
<accession>A0A930YHT8</accession>
<dbReference type="InterPro" id="IPR014755">
    <property type="entry name" value="Cu-Rt/internalin_Ig-like"/>
</dbReference>
<dbReference type="GO" id="GO:0000272">
    <property type="term" value="P:polysaccharide catabolic process"/>
    <property type="evidence" value="ECO:0007669"/>
    <property type="project" value="UniProtKB-KW"/>
</dbReference>
<evidence type="ECO:0000256" key="1">
    <source>
        <dbReference type="ARBA" id="ARBA00022729"/>
    </source>
</evidence>
<dbReference type="InterPro" id="IPR003961">
    <property type="entry name" value="FN3_dom"/>
</dbReference>
<feature type="domain" description="SbsA Ig-like" evidence="5">
    <location>
        <begin position="856"/>
        <end position="950"/>
    </location>
</feature>
<protein>
    <submittedName>
        <fullName evidence="6">Ig-like domain-containing protein</fullName>
    </submittedName>
</protein>
<comment type="caution">
    <text evidence="6">The sequence shown here is derived from an EMBL/GenBank/DDBJ whole genome shotgun (WGS) entry which is preliminary data.</text>
</comment>
<dbReference type="Gene3D" id="2.60.40.1220">
    <property type="match status" value="1"/>
</dbReference>
<dbReference type="Pfam" id="PF13205">
    <property type="entry name" value="Big_5"/>
    <property type="match status" value="1"/>
</dbReference>
<evidence type="ECO:0000256" key="4">
    <source>
        <dbReference type="SAM" id="SignalP"/>
    </source>
</evidence>
<organism evidence="6 7">
    <name type="scientific">Nocardioides agariphilus</name>
    <dbReference type="NCBI Taxonomy" id="433664"/>
    <lineage>
        <taxon>Bacteria</taxon>
        <taxon>Bacillati</taxon>
        <taxon>Actinomycetota</taxon>
        <taxon>Actinomycetes</taxon>
        <taxon>Propionibacteriales</taxon>
        <taxon>Nocardioidaceae</taxon>
        <taxon>Nocardioides</taxon>
    </lineage>
</organism>
<keyword evidence="3" id="KW-0119">Carbohydrate metabolism</keyword>
<dbReference type="EMBL" id="JADKPO010000019">
    <property type="protein sequence ID" value="MBF4769001.1"/>
    <property type="molecule type" value="Genomic_DNA"/>
</dbReference>